<evidence type="ECO:0000256" key="1">
    <source>
        <dbReference type="SAM" id="Phobius"/>
    </source>
</evidence>
<dbReference type="AlphaFoldDB" id="A0A1C7MCT7"/>
<feature type="transmembrane region" description="Helical" evidence="1">
    <location>
        <begin position="85"/>
        <end position="104"/>
    </location>
</feature>
<dbReference type="OrthoDB" id="2803882at2759"/>
<keyword evidence="1" id="KW-0812">Transmembrane</keyword>
<keyword evidence="1" id="KW-0472">Membrane</keyword>
<dbReference type="Proteomes" id="UP000092993">
    <property type="component" value="Unassembled WGS sequence"/>
</dbReference>
<name>A0A1C7MCT7_GRIFR</name>
<evidence type="ECO:0000313" key="3">
    <source>
        <dbReference type="Proteomes" id="UP000092993"/>
    </source>
</evidence>
<keyword evidence="1" id="KW-1133">Transmembrane helix</keyword>
<protein>
    <submittedName>
        <fullName evidence="2">Uncharacterized protein</fullName>
    </submittedName>
</protein>
<gene>
    <name evidence="2" type="ORF">A0H81_07331</name>
</gene>
<keyword evidence="3" id="KW-1185">Reference proteome</keyword>
<organism evidence="2 3">
    <name type="scientific">Grifola frondosa</name>
    <name type="common">Maitake</name>
    <name type="synonym">Polyporus frondosus</name>
    <dbReference type="NCBI Taxonomy" id="5627"/>
    <lineage>
        <taxon>Eukaryota</taxon>
        <taxon>Fungi</taxon>
        <taxon>Dikarya</taxon>
        <taxon>Basidiomycota</taxon>
        <taxon>Agaricomycotina</taxon>
        <taxon>Agaricomycetes</taxon>
        <taxon>Polyporales</taxon>
        <taxon>Grifolaceae</taxon>
        <taxon>Grifola</taxon>
    </lineage>
</organism>
<evidence type="ECO:0000313" key="2">
    <source>
        <dbReference type="EMBL" id="OBZ72794.1"/>
    </source>
</evidence>
<reference evidence="2 3" key="1">
    <citation type="submission" date="2016-03" db="EMBL/GenBank/DDBJ databases">
        <title>Whole genome sequencing of Grifola frondosa 9006-11.</title>
        <authorList>
            <person name="Min B."/>
            <person name="Park H."/>
            <person name="Kim J.-G."/>
            <person name="Cho H."/>
            <person name="Oh Y.-L."/>
            <person name="Kong W.-S."/>
            <person name="Choi I.-G."/>
        </authorList>
    </citation>
    <scope>NUCLEOTIDE SEQUENCE [LARGE SCALE GENOMIC DNA]</scope>
    <source>
        <strain evidence="2 3">9006-11</strain>
    </source>
</reference>
<accession>A0A1C7MCT7</accession>
<dbReference type="EMBL" id="LUGG01000007">
    <property type="protein sequence ID" value="OBZ72794.1"/>
    <property type="molecule type" value="Genomic_DNA"/>
</dbReference>
<comment type="caution">
    <text evidence="2">The sequence shown here is derived from an EMBL/GenBank/DDBJ whole genome shotgun (WGS) entry which is preliminary data.</text>
</comment>
<feature type="transmembrane region" description="Helical" evidence="1">
    <location>
        <begin position="58"/>
        <end position="79"/>
    </location>
</feature>
<sequence>MERLSSSFSPVISFSSGSSLTFHHSSHFRDGYVTRLLHETISHVVSQRCAFLGRFSQVVEILPFLISGLFASLRAYAIGGRKWPIALPIFVLSIVPIGIQIYTFTRLVPYNFPSPVNCAFNENSPVAISNALHIIVTLTQAVPYVEALRTP</sequence>
<proteinExistence type="predicted"/>